<feature type="chain" id="PRO_5038968276" evidence="1">
    <location>
        <begin position="28"/>
        <end position="321"/>
    </location>
</feature>
<accession>A0A1E3AKF0</accession>
<evidence type="ECO:0000313" key="3">
    <source>
        <dbReference type="Proteomes" id="UP000095003"/>
    </source>
</evidence>
<dbReference type="Proteomes" id="UP000095003">
    <property type="component" value="Unassembled WGS sequence"/>
</dbReference>
<organism evidence="2 3">
    <name type="scientific">Eisenbergiella tayi</name>
    <dbReference type="NCBI Taxonomy" id="1432052"/>
    <lineage>
        <taxon>Bacteria</taxon>
        <taxon>Bacillati</taxon>
        <taxon>Bacillota</taxon>
        <taxon>Clostridia</taxon>
        <taxon>Lachnospirales</taxon>
        <taxon>Lachnospiraceae</taxon>
        <taxon>Eisenbergiella</taxon>
    </lineage>
</organism>
<dbReference type="AlphaFoldDB" id="A0A1E3AKF0"/>
<dbReference type="GeneID" id="29727591"/>
<keyword evidence="1" id="KW-0732">Signal</keyword>
<evidence type="ECO:0000313" key="2">
    <source>
        <dbReference type="EMBL" id="ODM09238.1"/>
    </source>
</evidence>
<dbReference type="RefSeq" id="WP_009254741.1">
    <property type="nucleotide sequence ID" value="NZ_CABMHK010000018.1"/>
</dbReference>
<sequence>MNEVRKYNNVTKSIPFLFLFLFLTLSGCGNQSINSNKETNVPEIYTKFSETYNGEVKVMDGFEGKTYYSYGLWGENSEYMHDTTVYLENNKLRTFMSFTNNMGKQFNFTLVIFDNYKQIDFEVDGKLMRQCTVNIKNKSDINIPITISSLEEGKHDLVFAVFMDTYMELTDEERLQTGGTALRCLAVVGGKEAFANKFTYQQFDMIEARTNGIVINKFNGNEYFIEAGNLDGETESSAIIFMDNFEQINLLNTQSYPYDLVSLEHGKEIMISLDKYLERISKDSNPHEITAICVRKAGIDGDIYKGSVFFTQRLLSDTYTE</sequence>
<comment type="caution">
    <text evidence="2">The sequence shown here is derived from an EMBL/GenBank/DDBJ whole genome shotgun (WGS) entry which is preliminary data.</text>
</comment>
<reference evidence="2 3" key="1">
    <citation type="submission" date="2016-07" db="EMBL/GenBank/DDBJ databases">
        <title>Characterization of isolates of Eisenbergiella tayi derived from blood cultures, using whole genome sequencing.</title>
        <authorList>
            <person name="Burdz T."/>
            <person name="Wiebe D."/>
            <person name="Huynh C."/>
            <person name="Bernard K."/>
        </authorList>
    </citation>
    <scope>NUCLEOTIDE SEQUENCE [LARGE SCALE GENOMIC DNA]</scope>
    <source>
        <strain evidence="2 3">NML 120489</strain>
    </source>
</reference>
<dbReference type="PROSITE" id="PS51257">
    <property type="entry name" value="PROKAR_LIPOPROTEIN"/>
    <property type="match status" value="1"/>
</dbReference>
<name>A0A1E3AKF0_9FIRM</name>
<proteinExistence type="predicted"/>
<protein>
    <submittedName>
        <fullName evidence="2">Uncharacterized protein</fullName>
    </submittedName>
</protein>
<evidence type="ECO:0000256" key="1">
    <source>
        <dbReference type="SAM" id="SignalP"/>
    </source>
</evidence>
<gene>
    <name evidence="2" type="ORF">BEH84_04988</name>
</gene>
<dbReference type="EMBL" id="MCGI01000005">
    <property type="protein sequence ID" value="ODM09238.1"/>
    <property type="molecule type" value="Genomic_DNA"/>
</dbReference>
<feature type="signal peptide" evidence="1">
    <location>
        <begin position="1"/>
        <end position="27"/>
    </location>
</feature>